<dbReference type="SUPFAM" id="SSF46785">
    <property type="entry name" value="Winged helix' DNA-binding domain"/>
    <property type="match status" value="1"/>
</dbReference>
<dbReference type="EMBL" id="MAEL01000034">
    <property type="protein sequence ID" value="KAF1304280.1"/>
    <property type="molecule type" value="Genomic_DNA"/>
</dbReference>
<dbReference type="CDD" id="cd05466">
    <property type="entry name" value="PBP2_LTTR_substrate"/>
    <property type="match status" value="1"/>
</dbReference>
<dbReference type="RefSeq" id="WP_161901835.1">
    <property type="nucleotide sequence ID" value="NZ_MAEL01000034.1"/>
</dbReference>
<dbReference type="PRINTS" id="PR00039">
    <property type="entry name" value="HTHLYSR"/>
</dbReference>
<dbReference type="PANTHER" id="PTHR30419:SF8">
    <property type="entry name" value="NITROGEN ASSIMILATION TRANSCRIPTIONAL ACTIVATOR-RELATED"/>
    <property type="match status" value="1"/>
</dbReference>
<keyword evidence="3" id="KW-0238">DNA-binding</keyword>
<comment type="similarity">
    <text evidence="1">Belongs to the LysR transcriptional regulatory family.</text>
</comment>
<dbReference type="InterPro" id="IPR036390">
    <property type="entry name" value="WH_DNA-bd_sf"/>
</dbReference>
<dbReference type="SUPFAM" id="SSF53850">
    <property type="entry name" value="Periplasmic binding protein-like II"/>
    <property type="match status" value="1"/>
</dbReference>
<organism evidence="6 7">
    <name type="scientific">Candidatus Enterococcus willemsii</name>
    <dbReference type="NCBI Taxonomy" id="1857215"/>
    <lineage>
        <taxon>Bacteria</taxon>
        <taxon>Bacillati</taxon>
        <taxon>Bacillota</taxon>
        <taxon>Bacilli</taxon>
        <taxon>Lactobacillales</taxon>
        <taxon>Enterococcaceae</taxon>
        <taxon>Enterococcus</taxon>
    </lineage>
</organism>
<evidence type="ECO:0000256" key="2">
    <source>
        <dbReference type="ARBA" id="ARBA00023015"/>
    </source>
</evidence>
<dbReference type="PROSITE" id="PS50931">
    <property type="entry name" value="HTH_LYSR"/>
    <property type="match status" value="1"/>
</dbReference>
<proteinExistence type="inferred from homology"/>
<dbReference type="InterPro" id="IPR000847">
    <property type="entry name" value="LysR_HTH_N"/>
</dbReference>
<evidence type="ECO:0000313" key="7">
    <source>
        <dbReference type="Proteomes" id="UP000782705"/>
    </source>
</evidence>
<evidence type="ECO:0000259" key="5">
    <source>
        <dbReference type="PROSITE" id="PS50931"/>
    </source>
</evidence>
<dbReference type="InterPro" id="IPR036388">
    <property type="entry name" value="WH-like_DNA-bd_sf"/>
</dbReference>
<dbReference type="Pfam" id="PF03466">
    <property type="entry name" value="LysR_substrate"/>
    <property type="match status" value="1"/>
</dbReference>
<keyword evidence="2" id="KW-0805">Transcription regulation</keyword>
<keyword evidence="4" id="KW-0804">Transcription</keyword>
<sequence length="293" mass="33995">MELTQLRYFQTVARLENMTAAAQELHIAQPSLSKSIKNLETDLGVPLFDRVGKRIKLNTYGEIFLESVERIFRELTHSKYQLNHLVEQKENSVIIGASSSRFLQELFQKFFIQHPARRFKISHITQQETLEAQLLDGEIDLGIFYTPTDHPDIECQPLLTEDIYLAVPPSHPLAQKESVHLSEVKDESFISVTSDYTFGEMTKLFCYEAGFKPDIAFEIESFDFIIQLVYAEFGVTFVPYSWADKSHRNLPPLLKIQSPVCQRTIWLSWAKQRYQTKTTQEFKAFAMSYFDSK</sequence>
<dbReference type="Gene3D" id="1.10.10.10">
    <property type="entry name" value="Winged helix-like DNA-binding domain superfamily/Winged helix DNA-binding domain"/>
    <property type="match status" value="1"/>
</dbReference>
<dbReference type="Pfam" id="PF00126">
    <property type="entry name" value="HTH_1"/>
    <property type="match status" value="1"/>
</dbReference>
<name>A0ABQ6Z112_9ENTE</name>
<feature type="domain" description="HTH lysR-type" evidence="5">
    <location>
        <begin position="1"/>
        <end position="58"/>
    </location>
</feature>
<reference evidence="6 7" key="1">
    <citation type="submission" date="2016-06" db="EMBL/GenBank/DDBJ databases">
        <title>Four novel species of enterococci isolated from chicken manure.</title>
        <authorList>
            <person name="Van Tyne D."/>
        </authorList>
    </citation>
    <scope>NUCLEOTIDE SEQUENCE [LARGE SCALE GENOMIC DNA]</scope>
    <source>
        <strain evidence="6 7">CU12B</strain>
    </source>
</reference>
<protein>
    <recommendedName>
        <fullName evidence="5">HTH lysR-type domain-containing protein</fullName>
    </recommendedName>
</protein>
<evidence type="ECO:0000256" key="4">
    <source>
        <dbReference type="ARBA" id="ARBA00023163"/>
    </source>
</evidence>
<comment type="caution">
    <text evidence="6">The sequence shown here is derived from an EMBL/GenBank/DDBJ whole genome shotgun (WGS) entry which is preliminary data.</text>
</comment>
<dbReference type="Gene3D" id="3.40.190.290">
    <property type="match status" value="1"/>
</dbReference>
<accession>A0ABQ6Z112</accession>
<evidence type="ECO:0000256" key="1">
    <source>
        <dbReference type="ARBA" id="ARBA00009437"/>
    </source>
</evidence>
<dbReference type="InterPro" id="IPR050950">
    <property type="entry name" value="HTH-type_LysR_regulators"/>
</dbReference>
<dbReference type="Proteomes" id="UP000782705">
    <property type="component" value="Unassembled WGS sequence"/>
</dbReference>
<dbReference type="PANTHER" id="PTHR30419">
    <property type="entry name" value="HTH-TYPE TRANSCRIPTIONAL REGULATOR YBHD"/>
    <property type="match status" value="1"/>
</dbReference>
<gene>
    <name evidence="6" type="ORF">BAU17_12755</name>
</gene>
<keyword evidence="7" id="KW-1185">Reference proteome</keyword>
<dbReference type="InterPro" id="IPR005119">
    <property type="entry name" value="LysR_subst-bd"/>
</dbReference>
<evidence type="ECO:0000313" key="6">
    <source>
        <dbReference type="EMBL" id="KAF1304280.1"/>
    </source>
</evidence>
<evidence type="ECO:0000256" key="3">
    <source>
        <dbReference type="ARBA" id="ARBA00023125"/>
    </source>
</evidence>